<dbReference type="Proteomes" id="UP001591681">
    <property type="component" value="Unassembled WGS sequence"/>
</dbReference>
<gene>
    <name evidence="1" type="ORF">ACEWY4_024549</name>
</gene>
<dbReference type="AlphaFoldDB" id="A0ABD1J0M5"/>
<dbReference type="EMBL" id="JBHFQA010000021">
    <property type="protein sequence ID" value="KAL2080756.1"/>
    <property type="molecule type" value="Genomic_DNA"/>
</dbReference>
<name>A0ABD1J0M5_9TELE</name>
<dbReference type="PANTHER" id="PTHR31025:SF29">
    <property type="entry name" value="SI:CH211-196P9.1"/>
    <property type="match status" value="1"/>
</dbReference>
<sequence length="384" mass="43364">MTSLTEVDSEVFEEIVKEFRGPFLISLANEAPGNCCLLAYDYTHIVKVEVLNYVIAFIFPNAQVTLNPHHLHALLHPKTVILNFSVCDPAEELVAAEGSQPKRPCRINYEAKALIEKILTTKPGGDRIMEEYAKTKSITDSTRRQLINILTAEMTETHGTSLPRSVRVMYAQGIVALFPYFKDPYSQNGYEHYYNPFQRKAAKERGPTVSRSPKGNIYHEVELSTCEMCLKEDIKLCSNISNIKIVLGIFFFYSVVNDDDKSAEVLSVFPRFLDTPGLIEQDFRLMLDEQTANKFLERWPTTFKAKVIKESHGLVPSTDLLDLMHNAETSTEVENGWDSDMSAIILLLHLLPPSAQGQKRPGKISASHAVDDLIKFQKVHQTNI</sequence>
<proteinExistence type="predicted"/>
<dbReference type="PANTHER" id="PTHR31025">
    <property type="entry name" value="SI:CH211-196P9.1-RELATED"/>
    <property type="match status" value="1"/>
</dbReference>
<keyword evidence="2" id="KW-1185">Reference proteome</keyword>
<reference evidence="1 2" key="1">
    <citation type="submission" date="2024-09" db="EMBL/GenBank/DDBJ databases">
        <title>A chromosome-level genome assembly of Gray's grenadier anchovy, Coilia grayii.</title>
        <authorList>
            <person name="Fu Z."/>
        </authorList>
    </citation>
    <scope>NUCLEOTIDE SEQUENCE [LARGE SCALE GENOMIC DNA]</scope>
    <source>
        <strain evidence="1">G4</strain>
        <tissue evidence="1">Muscle</tissue>
    </source>
</reference>
<comment type="caution">
    <text evidence="1">The sequence shown here is derived from an EMBL/GenBank/DDBJ whole genome shotgun (WGS) entry which is preliminary data.</text>
</comment>
<evidence type="ECO:0000313" key="1">
    <source>
        <dbReference type="EMBL" id="KAL2080756.1"/>
    </source>
</evidence>
<organism evidence="1 2">
    <name type="scientific">Coilia grayii</name>
    <name type="common">Gray's grenadier anchovy</name>
    <dbReference type="NCBI Taxonomy" id="363190"/>
    <lineage>
        <taxon>Eukaryota</taxon>
        <taxon>Metazoa</taxon>
        <taxon>Chordata</taxon>
        <taxon>Craniata</taxon>
        <taxon>Vertebrata</taxon>
        <taxon>Euteleostomi</taxon>
        <taxon>Actinopterygii</taxon>
        <taxon>Neopterygii</taxon>
        <taxon>Teleostei</taxon>
        <taxon>Clupei</taxon>
        <taxon>Clupeiformes</taxon>
        <taxon>Clupeoidei</taxon>
        <taxon>Engraulidae</taxon>
        <taxon>Coilinae</taxon>
        <taxon>Coilia</taxon>
    </lineage>
</organism>
<evidence type="ECO:0000313" key="2">
    <source>
        <dbReference type="Proteomes" id="UP001591681"/>
    </source>
</evidence>
<protein>
    <submittedName>
        <fullName evidence="1">Uncharacterized protein</fullName>
    </submittedName>
</protein>
<accession>A0ABD1J0M5</accession>